<dbReference type="RefSeq" id="WP_129437286.1">
    <property type="nucleotide sequence ID" value="NZ_CP035492.1"/>
</dbReference>
<dbReference type="KEGG" id="pprt:ET464_00490"/>
<evidence type="ECO:0000313" key="1">
    <source>
        <dbReference type="EMBL" id="QAY65091.1"/>
    </source>
</evidence>
<accession>A0A4V0YER1</accession>
<dbReference type="InterPro" id="IPR020256">
    <property type="entry name" value="Spore_coat_CotJA"/>
</dbReference>
<dbReference type="Pfam" id="PF11007">
    <property type="entry name" value="CotJA"/>
    <property type="match status" value="1"/>
</dbReference>
<protein>
    <submittedName>
        <fullName evidence="1">Spore coat associated protein CotJA</fullName>
    </submittedName>
</protein>
<dbReference type="AlphaFoldDB" id="A0A4V0YER1"/>
<sequence>MTQHKFDENQLRFYEPFIGPHDPCPPILVKSFVVPPNQYITFQPPNLPQFSLQEALRYGTLWPALFSPYQSKHGMGVS</sequence>
<proteinExistence type="predicted"/>
<evidence type="ECO:0000313" key="2">
    <source>
        <dbReference type="Proteomes" id="UP000293568"/>
    </source>
</evidence>
<gene>
    <name evidence="1" type="ORF">ET464_00490</name>
</gene>
<dbReference type="OrthoDB" id="2376696at2"/>
<reference evidence="1 2" key="1">
    <citation type="submission" date="2019-01" db="EMBL/GenBank/DDBJ databases">
        <title>Genome sequencing of strain FW100M-2.</title>
        <authorList>
            <person name="Heo J."/>
            <person name="Kim S.-J."/>
            <person name="Kim J.-S."/>
            <person name="Hong S.-B."/>
            <person name="Kwon S.-W."/>
        </authorList>
    </citation>
    <scope>NUCLEOTIDE SEQUENCE [LARGE SCALE GENOMIC DNA]</scope>
    <source>
        <strain evidence="1 2">FW100M-2</strain>
    </source>
</reference>
<organism evidence="1 2">
    <name type="scientific">Paenibacillus protaetiae</name>
    <dbReference type="NCBI Taxonomy" id="2509456"/>
    <lineage>
        <taxon>Bacteria</taxon>
        <taxon>Bacillati</taxon>
        <taxon>Bacillota</taxon>
        <taxon>Bacilli</taxon>
        <taxon>Bacillales</taxon>
        <taxon>Paenibacillaceae</taxon>
        <taxon>Paenibacillus</taxon>
    </lineage>
</organism>
<keyword evidence="2" id="KW-1185">Reference proteome</keyword>
<name>A0A4V0YER1_9BACL</name>
<dbReference type="Proteomes" id="UP000293568">
    <property type="component" value="Chromosome"/>
</dbReference>
<dbReference type="EMBL" id="CP035492">
    <property type="protein sequence ID" value="QAY65091.1"/>
    <property type="molecule type" value="Genomic_DNA"/>
</dbReference>